<evidence type="ECO:0000259" key="1">
    <source>
        <dbReference type="Pfam" id="PF23726"/>
    </source>
</evidence>
<organism evidence="2 3">
    <name type="scientific">Triticum turgidum subsp. durum</name>
    <name type="common">Durum wheat</name>
    <name type="synonym">Triticum durum</name>
    <dbReference type="NCBI Taxonomy" id="4567"/>
    <lineage>
        <taxon>Eukaryota</taxon>
        <taxon>Viridiplantae</taxon>
        <taxon>Streptophyta</taxon>
        <taxon>Embryophyta</taxon>
        <taxon>Tracheophyta</taxon>
        <taxon>Spermatophyta</taxon>
        <taxon>Magnoliopsida</taxon>
        <taxon>Liliopsida</taxon>
        <taxon>Poales</taxon>
        <taxon>Poaceae</taxon>
        <taxon>BOP clade</taxon>
        <taxon>Pooideae</taxon>
        <taxon>Triticodae</taxon>
        <taxon>Triticeae</taxon>
        <taxon>Triticinae</taxon>
        <taxon>Triticum</taxon>
    </lineage>
</organism>
<proteinExistence type="predicted"/>
<dbReference type="Pfam" id="PF23726">
    <property type="entry name" value="Beta-prop_RSE1_2nd"/>
    <property type="match status" value="1"/>
</dbReference>
<dbReference type="EMBL" id="LT934113">
    <property type="protein sequence ID" value="VAH25292.1"/>
    <property type="molecule type" value="Genomic_DNA"/>
</dbReference>
<feature type="domain" description="RSE1/DDB1/CPSF1 second beta-propeller" evidence="1">
    <location>
        <begin position="1"/>
        <end position="93"/>
    </location>
</feature>
<accession>A0A9R1NI16</accession>
<reference evidence="2 3" key="1">
    <citation type="submission" date="2017-09" db="EMBL/GenBank/DDBJ databases">
        <authorList>
            <consortium name="International Durum Wheat Genome Sequencing Consortium (IDWGSC)"/>
            <person name="Milanesi L."/>
        </authorList>
    </citation>
    <scope>NUCLEOTIDE SEQUENCE [LARGE SCALE GENOMIC DNA]</scope>
    <source>
        <strain evidence="3">cv. Svevo</strain>
    </source>
</reference>
<gene>
    <name evidence="2" type="ORF">TRITD_2Av1G013680</name>
</gene>
<dbReference type="Gene3D" id="2.130.10.10">
    <property type="entry name" value="YVTN repeat-like/Quinoprotein amine dehydrogenase"/>
    <property type="match status" value="1"/>
</dbReference>
<dbReference type="AlphaFoldDB" id="A0A9R1NI16"/>
<protein>
    <recommendedName>
        <fullName evidence="1">RSE1/DDB1/CPSF1 second beta-propeller domain-containing protein</fullName>
    </recommendedName>
</protein>
<dbReference type="InterPro" id="IPR058543">
    <property type="entry name" value="Beta-prop_RSE1/DDB1/CPSF1_2nd"/>
</dbReference>
<evidence type="ECO:0000313" key="2">
    <source>
        <dbReference type="EMBL" id="VAH25292.1"/>
    </source>
</evidence>
<name>A0A9R1NI16_TRITD</name>
<evidence type="ECO:0000313" key="3">
    <source>
        <dbReference type="Proteomes" id="UP000324705"/>
    </source>
</evidence>
<dbReference type="InterPro" id="IPR015943">
    <property type="entry name" value="WD40/YVTN_repeat-like_dom_sf"/>
</dbReference>
<dbReference type="Proteomes" id="UP000324705">
    <property type="component" value="Chromosome 2A"/>
</dbReference>
<dbReference type="Gramene" id="TRITD2Av1G013680.17">
    <property type="protein sequence ID" value="TRITD2Av1G013680.17"/>
    <property type="gene ID" value="TRITD2Av1G013680"/>
</dbReference>
<sequence length="109" mass="11498">MVLETGDDLGEVTETVDYYVQGATIAAGNLFGIQVYAMGARVLDGSFMTQELNFTAHSSESSSSSSEPLGVASASVADPYVLLKMVDGTIQLLVGVRVHFIVTEVLNHG</sequence>
<keyword evidence="3" id="KW-1185">Reference proteome</keyword>